<keyword evidence="5" id="KW-0808">Transferase</keyword>
<dbReference type="UniPathway" id="UPA00359">
    <property type="reaction ID" value="UER00482"/>
</dbReference>
<gene>
    <name evidence="10" type="ORF">METZ01_LOCUS51511</name>
</gene>
<dbReference type="GO" id="GO:0005524">
    <property type="term" value="F:ATP binding"/>
    <property type="evidence" value="ECO:0007669"/>
    <property type="project" value="UniProtKB-KW"/>
</dbReference>
<keyword evidence="8" id="KW-0067">ATP-binding</keyword>
<dbReference type="PANTHER" id="PTHR42724">
    <property type="entry name" value="TETRAACYLDISACCHARIDE 4'-KINASE"/>
    <property type="match status" value="1"/>
</dbReference>
<proteinExistence type="inferred from homology"/>
<dbReference type="GO" id="GO:0009245">
    <property type="term" value="P:lipid A biosynthetic process"/>
    <property type="evidence" value="ECO:0007669"/>
    <property type="project" value="UniProtKB-KW"/>
</dbReference>
<dbReference type="GO" id="GO:0009244">
    <property type="term" value="P:lipopolysaccharide core region biosynthetic process"/>
    <property type="evidence" value="ECO:0007669"/>
    <property type="project" value="TreeGrafter"/>
</dbReference>
<evidence type="ECO:0000256" key="2">
    <source>
        <dbReference type="ARBA" id="ARBA00012071"/>
    </source>
</evidence>
<evidence type="ECO:0000256" key="8">
    <source>
        <dbReference type="ARBA" id="ARBA00022840"/>
    </source>
</evidence>
<evidence type="ECO:0000256" key="4">
    <source>
        <dbReference type="ARBA" id="ARBA00022556"/>
    </source>
</evidence>
<dbReference type="AlphaFoldDB" id="A0A381S8T5"/>
<evidence type="ECO:0000256" key="7">
    <source>
        <dbReference type="ARBA" id="ARBA00022777"/>
    </source>
</evidence>
<keyword evidence="3" id="KW-0444">Lipid biosynthesis</keyword>
<evidence type="ECO:0000256" key="6">
    <source>
        <dbReference type="ARBA" id="ARBA00022741"/>
    </source>
</evidence>
<organism evidence="10">
    <name type="scientific">marine metagenome</name>
    <dbReference type="NCBI Taxonomy" id="408172"/>
    <lineage>
        <taxon>unclassified sequences</taxon>
        <taxon>metagenomes</taxon>
        <taxon>ecological metagenomes</taxon>
    </lineage>
</organism>
<keyword evidence="6" id="KW-0547">Nucleotide-binding</keyword>
<dbReference type="HAMAP" id="MF_00409">
    <property type="entry name" value="LpxK"/>
    <property type="match status" value="1"/>
</dbReference>
<accession>A0A381S8T5</accession>
<dbReference type="PANTHER" id="PTHR42724:SF1">
    <property type="entry name" value="TETRAACYLDISACCHARIDE 4'-KINASE, MITOCHONDRIAL-RELATED"/>
    <property type="match status" value="1"/>
</dbReference>
<dbReference type="GO" id="GO:0009029">
    <property type="term" value="F:lipid-A 4'-kinase activity"/>
    <property type="evidence" value="ECO:0007669"/>
    <property type="project" value="UniProtKB-EC"/>
</dbReference>
<comment type="pathway">
    <text evidence="1">Glycolipid biosynthesis; lipid IV(A) biosynthesis; lipid IV(A) from (3R)-3-hydroxytetradecanoyl-[acyl-carrier-protein] and UDP-N-acetyl-alpha-D-glucosamine: step 6/6.</text>
</comment>
<keyword evidence="4" id="KW-0441">Lipid A biosynthesis</keyword>
<evidence type="ECO:0000313" key="10">
    <source>
        <dbReference type="EMBL" id="SUZ98657.1"/>
    </source>
</evidence>
<name>A0A381S8T5_9ZZZZ</name>
<evidence type="ECO:0000256" key="1">
    <source>
        <dbReference type="ARBA" id="ARBA00004870"/>
    </source>
</evidence>
<keyword evidence="7" id="KW-0418">Kinase</keyword>
<dbReference type="InterPro" id="IPR027417">
    <property type="entry name" value="P-loop_NTPase"/>
</dbReference>
<evidence type="ECO:0000256" key="3">
    <source>
        <dbReference type="ARBA" id="ARBA00022516"/>
    </source>
</evidence>
<dbReference type="GO" id="GO:0005886">
    <property type="term" value="C:plasma membrane"/>
    <property type="evidence" value="ECO:0007669"/>
    <property type="project" value="TreeGrafter"/>
</dbReference>
<protein>
    <recommendedName>
        <fullName evidence="2">tetraacyldisaccharide 4'-kinase</fullName>
        <ecNumber evidence="2">2.7.1.130</ecNumber>
    </recommendedName>
</protein>
<dbReference type="EC" id="2.7.1.130" evidence="2"/>
<reference evidence="10" key="1">
    <citation type="submission" date="2018-05" db="EMBL/GenBank/DDBJ databases">
        <authorList>
            <person name="Lanie J.A."/>
            <person name="Ng W.-L."/>
            <person name="Kazmierczak K.M."/>
            <person name="Andrzejewski T.M."/>
            <person name="Davidsen T.M."/>
            <person name="Wayne K.J."/>
            <person name="Tettelin H."/>
            <person name="Glass J.I."/>
            <person name="Rusch D."/>
            <person name="Podicherti R."/>
            <person name="Tsui H.-C.T."/>
            <person name="Winkler M.E."/>
        </authorList>
    </citation>
    <scope>NUCLEOTIDE SEQUENCE</scope>
</reference>
<sequence>MIFHDAKLLHRWRVGEGGMLSGALTALGYPIASIYSALMAIRNSHYDRVGGQKVPGVKVVSIGNLVIGGTGKTPISAWVARALKARDLSPAIVSRGYGRDELILHKKWNPDTPIVAGSDRLEAARLAGQDGADIVVLDDGFQHRRIARDFDVVLLSAEDAFPGYLLPTGPYRESVRSLKRADAVLVTRRTASRRVAERVIAQAKAIASEALTGIIHLAPDAWQDLRGSPVTPPDRNVLAIAAVARPIEFSQSISNMVKGSVELMSFPDHHDYRMDDITKMRRVACERTIAVTEKDAVKLAQYDDILGGVRVLVERVRWESGRQEIERELDKLVGTTA</sequence>
<dbReference type="Pfam" id="PF02606">
    <property type="entry name" value="LpxK"/>
    <property type="match status" value="1"/>
</dbReference>
<evidence type="ECO:0000256" key="5">
    <source>
        <dbReference type="ARBA" id="ARBA00022679"/>
    </source>
</evidence>
<keyword evidence="9" id="KW-0443">Lipid metabolism</keyword>
<dbReference type="InterPro" id="IPR003758">
    <property type="entry name" value="LpxK"/>
</dbReference>
<dbReference type="EMBL" id="UINC01002626">
    <property type="protein sequence ID" value="SUZ98657.1"/>
    <property type="molecule type" value="Genomic_DNA"/>
</dbReference>
<dbReference type="NCBIfam" id="TIGR00682">
    <property type="entry name" value="lpxK"/>
    <property type="match status" value="1"/>
</dbReference>
<dbReference type="SUPFAM" id="SSF52540">
    <property type="entry name" value="P-loop containing nucleoside triphosphate hydrolases"/>
    <property type="match status" value="1"/>
</dbReference>
<evidence type="ECO:0000256" key="9">
    <source>
        <dbReference type="ARBA" id="ARBA00023098"/>
    </source>
</evidence>